<dbReference type="RefSeq" id="WP_015497900.1">
    <property type="nucleotide sequence ID" value="NC_020911.1"/>
</dbReference>
<evidence type="ECO:0000313" key="6">
    <source>
        <dbReference type="EMBL" id="AGI65836.1"/>
    </source>
</evidence>
<dbReference type="InterPro" id="IPR005475">
    <property type="entry name" value="Transketolase-like_Pyr-bd"/>
</dbReference>
<sequence>MNDVSLSRRKSKYTPRTVPVSEDGSKLTTSAMIASLDAEGRETVAAPFGHALVDLAKTRDDIVGLTADLLKYTDLHVFAKAYPDRFYQMGMAEQVMISAAAGLAREGFTPFATTYAVFASRRAYDFICMAIAEENLPVKIVCALPGLTTGYGPSHQATDDIAIMRAMPNLTVLDPCDATEIDQATRAIADHPGPVYMRLLRGNVADVLGEYGYKFKLGKAQMIRDGRDVLFVSSGFMTMRVLDAAKRLQADGVDCAVLHVPTIKPLDMETIAAEAAKGGRLVVTAENHSITGGLGEAVAAVLMRAGVHVPFRQIALPDAFLDAGALPTLHDQYGISVDAVTASVKAWL</sequence>
<comment type="similarity">
    <text evidence="2">Belongs to the transketolase family.</text>
</comment>
<name>M9R6A3_9RHOB</name>
<evidence type="ECO:0000259" key="5">
    <source>
        <dbReference type="SMART" id="SM00861"/>
    </source>
</evidence>
<organism evidence="6 7">
    <name type="scientific">Octadecabacter antarcticus 307</name>
    <dbReference type="NCBI Taxonomy" id="391626"/>
    <lineage>
        <taxon>Bacteria</taxon>
        <taxon>Pseudomonadati</taxon>
        <taxon>Pseudomonadota</taxon>
        <taxon>Alphaproteobacteria</taxon>
        <taxon>Rhodobacterales</taxon>
        <taxon>Roseobacteraceae</taxon>
        <taxon>Octadecabacter</taxon>
    </lineage>
</organism>
<comment type="cofactor">
    <cofactor evidence="1">
        <name>thiamine diphosphate</name>
        <dbReference type="ChEBI" id="CHEBI:58937"/>
    </cofactor>
</comment>
<dbReference type="InterPro" id="IPR029061">
    <property type="entry name" value="THDP-binding"/>
</dbReference>
<keyword evidence="7" id="KW-1185">Reference proteome</keyword>
<evidence type="ECO:0000313" key="7">
    <source>
        <dbReference type="Proteomes" id="UP000005307"/>
    </source>
</evidence>
<dbReference type="OrthoDB" id="8732661at2"/>
<dbReference type="HOGENOM" id="CLU_009227_1_1_5"/>
<dbReference type="STRING" id="391626.OAN307_c00600"/>
<dbReference type="EMBL" id="CP003740">
    <property type="protein sequence ID" value="AGI65836.1"/>
    <property type="molecule type" value="Genomic_DNA"/>
</dbReference>
<evidence type="ECO:0000256" key="1">
    <source>
        <dbReference type="ARBA" id="ARBA00001964"/>
    </source>
</evidence>
<reference evidence="6 7" key="1">
    <citation type="journal article" date="2013" name="PLoS ONE">
        <title>Poles Apart: Arctic and Antarctic Octadecabacter strains Share High Genome Plasticity and a New Type of Xanthorhodopsin.</title>
        <authorList>
            <person name="Vollmers J."/>
            <person name="Voget S."/>
            <person name="Dietrich S."/>
            <person name="Gollnow K."/>
            <person name="Smits M."/>
            <person name="Meyer K."/>
            <person name="Brinkhoff T."/>
            <person name="Simon M."/>
            <person name="Daniel R."/>
        </authorList>
    </citation>
    <scope>NUCLEOTIDE SEQUENCE [LARGE SCALE GENOMIC DNA]</scope>
    <source>
        <strain evidence="6 7">307</strain>
    </source>
</reference>
<dbReference type="Gene3D" id="3.40.50.920">
    <property type="match status" value="1"/>
</dbReference>
<dbReference type="InterPro" id="IPR009014">
    <property type="entry name" value="Transketo_C/PFOR_II"/>
</dbReference>
<proteinExistence type="inferred from homology"/>
<dbReference type="Pfam" id="PF02779">
    <property type="entry name" value="Transket_pyr"/>
    <property type="match status" value="1"/>
</dbReference>
<dbReference type="SMART" id="SM00861">
    <property type="entry name" value="Transket_pyr"/>
    <property type="match status" value="1"/>
</dbReference>
<dbReference type="Pfam" id="PF02780">
    <property type="entry name" value="Transketolase_C"/>
    <property type="match status" value="1"/>
</dbReference>
<dbReference type="AlphaFoldDB" id="M9R6A3"/>
<dbReference type="FunFam" id="3.40.50.970:FF:000129">
    <property type="entry name" value="Transketolase"/>
    <property type="match status" value="1"/>
</dbReference>
<dbReference type="PANTHER" id="PTHR43825">
    <property type="entry name" value="PYRUVATE DEHYDROGENASE E1 COMPONENT"/>
    <property type="match status" value="1"/>
</dbReference>
<protein>
    <submittedName>
        <fullName evidence="6">Putative transketolase subunit B</fullName>
    </submittedName>
</protein>
<gene>
    <name evidence="6" type="ORF">OAN307_c00600</name>
</gene>
<feature type="region of interest" description="Disordered" evidence="4">
    <location>
        <begin position="1"/>
        <end position="23"/>
    </location>
</feature>
<feature type="domain" description="Transketolase-like pyrimidine-binding" evidence="5">
    <location>
        <begin position="42"/>
        <end position="207"/>
    </location>
</feature>
<dbReference type="CDD" id="cd07033">
    <property type="entry name" value="TPP_PYR_DXS_TK_like"/>
    <property type="match status" value="1"/>
</dbReference>
<dbReference type="SUPFAM" id="SSF52922">
    <property type="entry name" value="TK C-terminal domain-like"/>
    <property type="match status" value="1"/>
</dbReference>
<keyword evidence="3" id="KW-0786">Thiamine pyrophosphate</keyword>
<evidence type="ECO:0000256" key="3">
    <source>
        <dbReference type="ARBA" id="ARBA00023052"/>
    </source>
</evidence>
<accession>M9R6A3</accession>
<dbReference type="SUPFAM" id="SSF52518">
    <property type="entry name" value="Thiamin diphosphate-binding fold (THDP-binding)"/>
    <property type="match status" value="1"/>
</dbReference>
<evidence type="ECO:0000256" key="4">
    <source>
        <dbReference type="SAM" id="MobiDB-lite"/>
    </source>
</evidence>
<dbReference type="InterPro" id="IPR033248">
    <property type="entry name" value="Transketolase_C"/>
</dbReference>
<dbReference type="InterPro" id="IPR051157">
    <property type="entry name" value="PDH/Transketolase"/>
</dbReference>
<evidence type="ECO:0000256" key="2">
    <source>
        <dbReference type="ARBA" id="ARBA00007131"/>
    </source>
</evidence>
<dbReference type="PANTHER" id="PTHR43825:SF1">
    <property type="entry name" value="TRANSKETOLASE-LIKE PYRIMIDINE-BINDING DOMAIN-CONTAINING PROTEIN"/>
    <property type="match status" value="1"/>
</dbReference>
<dbReference type="KEGG" id="oat:OAN307_c00600"/>
<dbReference type="eggNOG" id="COG3958">
    <property type="taxonomic scope" value="Bacteria"/>
</dbReference>
<dbReference type="Gene3D" id="3.40.50.970">
    <property type="match status" value="1"/>
</dbReference>
<dbReference type="Proteomes" id="UP000005307">
    <property type="component" value="Chromosome"/>
</dbReference>